<evidence type="ECO:0000313" key="3">
    <source>
        <dbReference type="Proteomes" id="UP000236732"/>
    </source>
</evidence>
<feature type="region of interest" description="Disordered" evidence="1">
    <location>
        <begin position="1"/>
        <end position="26"/>
    </location>
</feature>
<protein>
    <submittedName>
        <fullName evidence="2">Uncharacterized protein</fullName>
    </submittedName>
</protein>
<gene>
    <name evidence="2" type="ORF">SAMN05444920_14223</name>
</gene>
<proteinExistence type="predicted"/>
<dbReference type="Proteomes" id="UP000236732">
    <property type="component" value="Unassembled WGS sequence"/>
</dbReference>
<dbReference type="EMBL" id="FNVT01000042">
    <property type="protein sequence ID" value="SEH03705.1"/>
    <property type="molecule type" value="Genomic_DNA"/>
</dbReference>
<evidence type="ECO:0000256" key="1">
    <source>
        <dbReference type="SAM" id="MobiDB-lite"/>
    </source>
</evidence>
<sequence>MSSRTACGSADTFPAMPNLERAGDEPLVALQQHRQGIIGR</sequence>
<evidence type="ECO:0000313" key="2">
    <source>
        <dbReference type="EMBL" id="SEH03705.1"/>
    </source>
</evidence>
<accession>A0A1H6F3T6</accession>
<reference evidence="2 3" key="1">
    <citation type="submission" date="2016-10" db="EMBL/GenBank/DDBJ databases">
        <authorList>
            <person name="de Groot N.N."/>
        </authorList>
    </citation>
    <scope>NUCLEOTIDE SEQUENCE [LARGE SCALE GENOMIC DNA]</scope>
    <source>
        <strain evidence="2 3">CGMCC 4.7037</strain>
    </source>
</reference>
<keyword evidence="3" id="KW-1185">Reference proteome</keyword>
<name>A0A1H6F3T6_9ACTN</name>
<organism evidence="2 3">
    <name type="scientific">Nonomuraea solani</name>
    <dbReference type="NCBI Taxonomy" id="1144553"/>
    <lineage>
        <taxon>Bacteria</taxon>
        <taxon>Bacillati</taxon>
        <taxon>Actinomycetota</taxon>
        <taxon>Actinomycetes</taxon>
        <taxon>Streptosporangiales</taxon>
        <taxon>Streptosporangiaceae</taxon>
        <taxon>Nonomuraea</taxon>
    </lineage>
</organism>
<dbReference type="AlphaFoldDB" id="A0A1H6F3T6"/>
<dbReference type="RefSeq" id="WP_268808953.1">
    <property type="nucleotide sequence ID" value="NZ_FNVT01000042.1"/>
</dbReference>